<protein>
    <recommendedName>
        <fullName evidence="3 9">DNA repair protein RecN</fullName>
    </recommendedName>
    <alternativeName>
        <fullName evidence="8 9">Recombination protein N</fullName>
    </alternativeName>
</protein>
<dbReference type="NCBIfam" id="TIGR00634">
    <property type="entry name" value="recN"/>
    <property type="match status" value="1"/>
</dbReference>
<dbReference type="GO" id="GO:0005524">
    <property type="term" value="F:ATP binding"/>
    <property type="evidence" value="ECO:0007669"/>
    <property type="project" value="UniProtKB-KW"/>
</dbReference>
<dbReference type="SUPFAM" id="SSF52540">
    <property type="entry name" value="P-loop containing nucleoside triphosphate hydrolases"/>
    <property type="match status" value="1"/>
</dbReference>
<evidence type="ECO:0000256" key="10">
    <source>
        <dbReference type="SAM" id="Coils"/>
    </source>
</evidence>
<dbReference type="GO" id="GO:0009432">
    <property type="term" value="P:SOS response"/>
    <property type="evidence" value="ECO:0007669"/>
    <property type="project" value="TreeGrafter"/>
</dbReference>
<gene>
    <name evidence="12" type="ORF">SAMN04489758_10154</name>
</gene>
<keyword evidence="13" id="KW-1185">Reference proteome</keyword>
<dbReference type="GO" id="GO:0006281">
    <property type="term" value="P:DNA repair"/>
    <property type="evidence" value="ECO:0007669"/>
    <property type="project" value="UniProtKB-KW"/>
</dbReference>
<dbReference type="OrthoDB" id="9806954at2"/>
<dbReference type="Pfam" id="PF02463">
    <property type="entry name" value="SMC_N"/>
    <property type="match status" value="1"/>
</dbReference>
<dbReference type="InterPro" id="IPR004604">
    <property type="entry name" value="DNA_recomb/repair_RecN"/>
</dbReference>
<accession>A0A1I0BBZ7</accession>
<keyword evidence="6" id="KW-0067">ATP-binding</keyword>
<evidence type="ECO:0000256" key="7">
    <source>
        <dbReference type="ARBA" id="ARBA00023204"/>
    </source>
</evidence>
<proteinExistence type="inferred from homology"/>
<dbReference type="AlphaFoldDB" id="A0A1I0BBZ7"/>
<feature type="coiled-coil region" evidence="10">
    <location>
        <begin position="341"/>
        <end position="368"/>
    </location>
</feature>
<reference evidence="13" key="1">
    <citation type="submission" date="2016-10" db="EMBL/GenBank/DDBJ databases">
        <authorList>
            <person name="Varghese N."/>
            <person name="Submissions S."/>
        </authorList>
    </citation>
    <scope>NUCLEOTIDE SEQUENCE [LARGE SCALE GENOMIC DNA]</scope>
    <source>
        <strain evidence="13">DSM 1551</strain>
    </source>
</reference>
<evidence type="ECO:0000256" key="9">
    <source>
        <dbReference type="PIRNR" id="PIRNR003128"/>
    </source>
</evidence>
<sequence length="551" mass="63202">MLESIYIENFAIIDRLEVNFQDHMTVLTGETGAGKSIIIDAIGQLMGNRSQTTLIKSGCNEFFIEGVFTINANSEVLNKLNEYRIEYDDKLVVSKSFNRDNKTTIKINYRNVSKQALTSIMSELIDIHSQFETHSLFDCNNHINILDNYIGAPVNTLKQKYISIYYEYKEVLQTYQKTISEELSDEQLEYYQGQLDEINSIDFASIDEDQLEQEKKQLLDYEKTAETINNYRQYMNGEHGALTLLNNAINELENLNKQPTYQHIYEKIYDLYYNLIDLDNEVISEFNNSDFDEYRLNEIQDILFKINRLKRKHGQSINAIIDAKNDLENKILTFTNRESYIDDLKKQLDEALDKASVLANKITDLRKQKAIEFTDNVMKQLKSLYLDKVCFKIDFKTKDLQKNGQDIVTFLIATNLGQTLKPLNKVASGGEMSRIMLAIKTLSLSSSSIETIVFDEADTGVSGKVAEAIGAKMKMIAKNRQVLCITHLAQVAAFAKNHYLIEKTNNENNINVQIRELNKNDSIMEIAKLISGKDISNESIEHAKKLKISCE</sequence>
<evidence type="ECO:0000259" key="11">
    <source>
        <dbReference type="Pfam" id="PF02463"/>
    </source>
</evidence>
<keyword evidence="5 9" id="KW-0227">DNA damage</keyword>
<organism evidence="12 13">
    <name type="scientific">Thomasclavelia cocleata</name>
    <dbReference type="NCBI Taxonomy" id="69824"/>
    <lineage>
        <taxon>Bacteria</taxon>
        <taxon>Bacillati</taxon>
        <taxon>Bacillota</taxon>
        <taxon>Erysipelotrichia</taxon>
        <taxon>Erysipelotrichales</taxon>
        <taxon>Coprobacillaceae</taxon>
        <taxon>Thomasclavelia</taxon>
    </lineage>
</organism>
<dbReference type="InterPro" id="IPR027417">
    <property type="entry name" value="P-loop_NTPase"/>
</dbReference>
<dbReference type="GO" id="GO:0006310">
    <property type="term" value="P:DNA recombination"/>
    <property type="evidence" value="ECO:0007669"/>
    <property type="project" value="InterPro"/>
</dbReference>
<name>A0A1I0BBZ7_9FIRM</name>
<comment type="similarity">
    <text evidence="2 9">Belongs to the RecN family.</text>
</comment>
<dbReference type="RefSeq" id="WP_092351295.1">
    <property type="nucleotide sequence ID" value="NZ_FOIN01000001.1"/>
</dbReference>
<keyword evidence="7 9" id="KW-0234">DNA repair</keyword>
<evidence type="ECO:0000256" key="1">
    <source>
        <dbReference type="ARBA" id="ARBA00003618"/>
    </source>
</evidence>
<dbReference type="InterPro" id="IPR003395">
    <property type="entry name" value="RecF/RecN/SMC_N"/>
</dbReference>
<dbReference type="GO" id="GO:0043590">
    <property type="term" value="C:bacterial nucleoid"/>
    <property type="evidence" value="ECO:0007669"/>
    <property type="project" value="TreeGrafter"/>
</dbReference>
<feature type="domain" description="RecF/RecN/SMC N-terminal" evidence="11">
    <location>
        <begin position="1"/>
        <end position="506"/>
    </location>
</feature>
<dbReference type="Proteomes" id="UP000198558">
    <property type="component" value="Unassembled WGS sequence"/>
</dbReference>
<evidence type="ECO:0000256" key="8">
    <source>
        <dbReference type="ARBA" id="ARBA00033408"/>
    </source>
</evidence>
<evidence type="ECO:0000313" key="12">
    <source>
        <dbReference type="EMBL" id="SET04352.1"/>
    </source>
</evidence>
<dbReference type="PIRSF" id="PIRSF003128">
    <property type="entry name" value="RecN"/>
    <property type="match status" value="1"/>
</dbReference>
<evidence type="ECO:0000256" key="3">
    <source>
        <dbReference type="ARBA" id="ARBA00021315"/>
    </source>
</evidence>
<dbReference type="PANTHER" id="PTHR11059">
    <property type="entry name" value="DNA REPAIR PROTEIN RECN"/>
    <property type="match status" value="1"/>
</dbReference>
<dbReference type="CDD" id="cd03241">
    <property type="entry name" value="ABC_RecN"/>
    <property type="match status" value="2"/>
</dbReference>
<dbReference type="Gene3D" id="3.40.50.300">
    <property type="entry name" value="P-loop containing nucleotide triphosphate hydrolases"/>
    <property type="match status" value="2"/>
</dbReference>
<dbReference type="EMBL" id="FOIN01000001">
    <property type="protein sequence ID" value="SET04352.1"/>
    <property type="molecule type" value="Genomic_DNA"/>
</dbReference>
<comment type="function">
    <text evidence="1 9">May be involved in recombinational repair of damaged DNA.</text>
</comment>
<dbReference type="GeneID" id="78287102"/>
<evidence type="ECO:0000256" key="5">
    <source>
        <dbReference type="ARBA" id="ARBA00022763"/>
    </source>
</evidence>
<keyword evidence="4" id="KW-0547">Nucleotide-binding</keyword>
<keyword evidence="10" id="KW-0175">Coiled coil</keyword>
<evidence type="ECO:0000256" key="6">
    <source>
        <dbReference type="ARBA" id="ARBA00022840"/>
    </source>
</evidence>
<dbReference type="PANTHER" id="PTHR11059:SF0">
    <property type="entry name" value="DNA REPAIR PROTEIN RECN"/>
    <property type="match status" value="1"/>
</dbReference>
<evidence type="ECO:0000256" key="4">
    <source>
        <dbReference type="ARBA" id="ARBA00022741"/>
    </source>
</evidence>
<evidence type="ECO:0000313" key="13">
    <source>
        <dbReference type="Proteomes" id="UP000198558"/>
    </source>
</evidence>
<evidence type="ECO:0000256" key="2">
    <source>
        <dbReference type="ARBA" id="ARBA00009441"/>
    </source>
</evidence>